<protein>
    <submittedName>
        <fullName evidence="2">Uncharacterized protein</fullName>
    </submittedName>
</protein>
<organism evidence="2 3">
    <name type="scientific">Pisolithus tinctorius Marx 270</name>
    <dbReference type="NCBI Taxonomy" id="870435"/>
    <lineage>
        <taxon>Eukaryota</taxon>
        <taxon>Fungi</taxon>
        <taxon>Dikarya</taxon>
        <taxon>Basidiomycota</taxon>
        <taxon>Agaricomycotina</taxon>
        <taxon>Agaricomycetes</taxon>
        <taxon>Agaricomycetidae</taxon>
        <taxon>Boletales</taxon>
        <taxon>Sclerodermatineae</taxon>
        <taxon>Pisolithaceae</taxon>
        <taxon>Pisolithus</taxon>
    </lineage>
</organism>
<evidence type="ECO:0000313" key="3">
    <source>
        <dbReference type="Proteomes" id="UP000054217"/>
    </source>
</evidence>
<feature type="region of interest" description="Disordered" evidence="1">
    <location>
        <begin position="55"/>
        <end position="78"/>
    </location>
</feature>
<evidence type="ECO:0000256" key="1">
    <source>
        <dbReference type="SAM" id="MobiDB-lite"/>
    </source>
</evidence>
<reference evidence="2 3" key="1">
    <citation type="submission" date="2014-04" db="EMBL/GenBank/DDBJ databases">
        <authorList>
            <consortium name="DOE Joint Genome Institute"/>
            <person name="Kuo A."/>
            <person name="Kohler A."/>
            <person name="Costa M.D."/>
            <person name="Nagy L.G."/>
            <person name="Floudas D."/>
            <person name="Copeland A."/>
            <person name="Barry K.W."/>
            <person name="Cichocki N."/>
            <person name="Veneault-Fourrey C."/>
            <person name="LaButti K."/>
            <person name="Lindquist E.A."/>
            <person name="Lipzen A."/>
            <person name="Lundell T."/>
            <person name="Morin E."/>
            <person name="Murat C."/>
            <person name="Sun H."/>
            <person name="Tunlid A."/>
            <person name="Henrissat B."/>
            <person name="Grigoriev I.V."/>
            <person name="Hibbett D.S."/>
            <person name="Martin F."/>
            <person name="Nordberg H.P."/>
            <person name="Cantor M.N."/>
            <person name="Hua S.X."/>
        </authorList>
    </citation>
    <scope>NUCLEOTIDE SEQUENCE [LARGE SCALE GENOMIC DNA]</scope>
    <source>
        <strain evidence="2 3">Marx 270</strain>
    </source>
</reference>
<dbReference type="HOGENOM" id="CLU_2622989_0_0_1"/>
<name>A0A0C3K5G4_PISTI</name>
<dbReference type="InParanoid" id="A0A0C3K5G4"/>
<evidence type="ECO:0000313" key="2">
    <source>
        <dbReference type="EMBL" id="KIO04812.1"/>
    </source>
</evidence>
<dbReference type="Proteomes" id="UP000054217">
    <property type="component" value="Unassembled WGS sequence"/>
</dbReference>
<sequence>MQETRRRDARDMITWPQGWPFLQNMEYLLNHWAHLGETGIKRELLSRSINMPKRERHSVKTSETQCVTREGGRNTYYN</sequence>
<accession>A0A0C3K5G4</accession>
<dbReference type="AlphaFoldDB" id="A0A0C3K5G4"/>
<proteinExistence type="predicted"/>
<keyword evidence="3" id="KW-1185">Reference proteome</keyword>
<dbReference type="EMBL" id="KN831969">
    <property type="protein sequence ID" value="KIO04812.1"/>
    <property type="molecule type" value="Genomic_DNA"/>
</dbReference>
<reference evidence="3" key="2">
    <citation type="submission" date="2015-01" db="EMBL/GenBank/DDBJ databases">
        <title>Evolutionary Origins and Diversification of the Mycorrhizal Mutualists.</title>
        <authorList>
            <consortium name="DOE Joint Genome Institute"/>
            <consortium name="Mycorrhizal Genomics Consortium"/>
            <person name="Kohler A."/>
            <person name="Kuo A."/>
            <person name="Nagy L.G."/>
            <person name="Floudas D."/>
            <person name="Copeland A."/>
            <person name="Barry K.W."/>
            <person name="Cichocki N."/>
            <person name="Veneault-Fourrey C."/>
            <person name="LaButti K."/>
            <person name="Lindquist E.A."/>
            <person name="Lipzen A."/>
            <person name="Lundell T."/>
            <person name="Morin E."/>
            <person name="Murat C."/>
            <person name="Riley R."/>
            <person name="Ohm R."/>
            <person name="Sun H."/>
            <person name="Tunlid A."/>
            <person name="Henrissat B."/>
            <person name="Grigoriev I.V."/>
            <person name="Hibbett D.S."/>
            <person name="Martin F."/>
        </authorList>
    </citation>
    <scope>NUCLEOTIDE SEQUENCE [LARGE SCALE GENOMIC DNA]</scope>
    <source>
        <strain evidence="3">Marx 270</strain>
    </source>
</reference>
<gene>
    <name evidence="2" type="ORF">M404DRAFT_541322</name>
</gene>